<name>A0ABS0X9K7_9ACTN</name>
<proteinExistence type="predicted"/>
<dbReference type="InterPro" id="IPR007344">
    <property type="entry name" value="GrpB/CoaE"/>
</dbReference>
<organism evidence="1 2">
    <name type="scientific">Streptomyces flavofungini</name>
    <dbReference type="NCBI Taxonomy" id="68200"/>
    <lineage>
        <taxon>Bacteria</taxon>
        <taxon>Bacillati</taxon>
        <taxon>Actinomycetota</taxon>
        <taxon>Actinomycetes</taxon>
        <taxon>Kitasatosporales</taxon>
        <taxon>Streptomycetaceae</taxon>
        <taxon>Streptomyces</taxon>
    </lineage>
</organism>
<dbReference type="SUPFAM" id="SSF81301">
    <property type="entry name" value="Nucleotidyltransferase"/>
    <property type="match status" value="1"/>
</dbReference>
<dbReference type="Pfam" id="PF04229">
    <property type="entry name" value="GrpB"/>
    <property type="match status" value="1"/>
</dbReference>
<dbReference type="PANTHER" id="PTHR34822">
    <property type="entry name" value="GRPB DOMAIN PROTEIN (AFU_ORTHOLOGUE AFUA_1G01530)"/>
    <property type="match status" value="1"/>
</dbReference>
<evidence type="ECO:0000313" key="2">
    <source>
        <dbReference type="Proteomes" id="UP000634780"/>
    </source>
</evidence>
<sequence>MTAEEIDAANLGAAPKLNDRVTLAAYDPRWPRVFEREADRIGSALEDLRHTIEHVGSTSVPGLTAKPVIDILLTVPDPGAESAYVPALEAVGYTLAIREPDWYEHRVLRRQDLAPGASSANLHVFPYDCPETARMLLFRDWLRAHDEDRDLYARTKTELAAAEWEYLQNYADAKTGVVEGILRRAGSAAAPSDTP</sequence>
<accession>A0ABS0X9K7</accession>
<dbReference type="Proteomes" id="UP000634780">
    <property type="component" value="Unassembled WGS sequence"/>
</dbReference>
<dbReference type="EMBL" id="JAEKOZ010000014">
    <property type="protein sequence ID" value="MBJ3809894.1"/>
    <property type="molecule type" value="Genomic_DNA"/>
</dbReference>
<evidence type="ECO:0000313" key="1">
    <source>
        <dbReference type="EMBL" id="MBJ3809894.1"/>
    </source>
</evidence>
<dbReference type="Gene3D" id="3.30.460.10">
    <property type="entry name" value="Beta Polymerase, domain 2"/>
    <property type="match status" value="1"/>
</dbReference>
<keyword evidence="2" id="KW-1185">Reference proteome</keyword>
<reference evidence="1 2" key="1">
    <citation type="submission" date="2020-12" db="EMBL/GenBank/DDBJ databases">
        <title>Streptomyces typhae sp. nov., a novel endophytic actinomycete isolated from the root of cattail pollen (Typha angustifolia L.).</title>
        <authorList>
            <person name="Peng C."/>
            <person name="Liu C."/>
        </authorList>
    </citation>
    <scope>NUCLEOTIDE SEQUENCE [LARGE SCALE GENOMIC DNA]</scope>
    <source>
        <strain evidence="1 2">JCM 4753</strain>
    </source>
</reference>
<protein>
    <submittedName>
        <fullName evidence="1">GrpB family protein</fullName>
    </submittedName>
</protein>
<dbReference type="InterPro" id="IPR043519">
    <property type="entry name" value="NT_sf"/>
</dbReference>
<comment type="caution">
    <text evidence="1">The sequence shown here is derived from an EMBL/GenBank/DDBJ whole genome shotgun (WGS) entry which is preliminary data.</text>
</comment>
<dbReference type="PANTHER" id="PTHR34822:SF1">
    <property type="entry name" value="GRPB FAMILY PROTEIN"/>
    <property type="match status" value="1"/>
</dbReference>
<gene>
    <name evidence="1" type="ORF">JGB26_22715</name>
</gene>